<sequence length="119" mass="14285">MTESMPGRDIEELFYLGLVFLLFSYFVQFFIIYHIREAWSVLIYIAPRIGMDYSVILSRPRQRYYLYYTGLELLGISMVCGSLSSVIYVFPIYVLLQLFRIYYEKKLKDGLYLKERQIL</sequence>
<organism evidence="2 3">
    <name type="scientific">Elizabethkingia anophelis</name>
    <dbReference type="NCBI Taxonomy" id="1117645"/>
    <lineage>
        <taxon>Bacteria</taxon>
        <taxon>Pseudomonadati</taxon>
        <taxon>Bacteroidota</taxon>
        <taxon>Flavobacteriia</taxon>
        <taxon>Flavobacteriales</taxon>
        <taxon>Weeksellaceae</taxon>
        <taxon>Elizabethkingia</taxon>
    </lineage>
</organism>
<keyword evidence="1" id="KW-0472">Membrane</keyword>
<reference evidence="2 3" key="1">
    <citation type="submission" date="2016-07" db="EMBL/GenBank/DDBJ databases">
        <title>Revisiting the taxonomy of the Elizabethkingia Genus using Whole-Genome Sequencing, Optical Mapping, and MALDI-TOF, along with proposal of three novel Elizabethkingia species: Elizabethkingia bruuniana sp. nov., Elizabethkingia ursingii sp. nov., and Elizabethkingia occulta sp. nov.</title>
        <authorList>
            <person name="Nicholson A.C."/>
        </authorList>
    </citation>
    <scope>NUCLEOTIDE SEQUENCE [LARGE SCALE GENOMIC DNA]</scope>
    <source>
        <strain evidence="2 3">F3201</strain>
    </source>
</reference>
<feature type="transmembrane region" description="Helical" evidence="1">
    <location>
        <begin position="73"/>
        <end position="96"/>
    </location>
</feature>
<evidence type="ECO:0000313" key="3">
    <source>
        <dbReference type="Proteomes" id="UP000190848"/>
    </source>
</evidence>
<feature type="transmembrane region" description="Helical" evidence="1">
    <location>
        <begin position="12"/>
        <end position="35"/>
    </location>
</feature>
<keyword evidence="1" id="KW-0812">Transmembrane</keyword>
<gene>
    <name evidence="2" type="ORF">BBD32_12670</name>
</gene>
<protein>
    <submittedName>
        <fullName evidence="2">Uncharacterized protein</fullName>
    </submittedName>
</protein>
<name>A0AAU8UXB7_9FLAO</name>
<dbReference type="Proteomes" id="UP000190848">
    <property type="component" value="Chromosome"/>
</dbReference>
<evidence type="ECO:0000256" key="1">
    <source>
        <dbReference type="SAM" id="Phobius"/>
    </source>
</evidence>
<dbReference type="EMBL" id="CP016374">
    <property type="protein sequence ID" value="AQX02249.1"/>
    <property type="molecule type" value="Genomic_DNA"/>
</dbReference>
<keyword evidence="1" id="KW-1133">Transmembrane helix</keyword>
<dbReference type="AlphaFoldDB" id="A0AAU8UXB7"/>
<accession>A0AAU8UXB7</accession>
<evidence type="ECO:0000313" key="2">
    <source>
        <dbReference type="EMBL" id="AQX02249.1"/>
    </source>
</evidence>
<proteinExistence type="predicted"/>